<feature type="signal peptide" evidence="2">
    <location>
        <begin position="1"/>
        <end position="16"/>
    </location>
</feature>
<name>A0AAW2HC17_9NEOP</name>
<accession>A0AAW2HC17</accession>
<protein>
    <submittedName>
        <fullName evidence="3">Uncharacterized protein</fullName>
    </submittedName>
</protein>
<feature type="chain" id="PRO_5043991156" evidence="2">
    <location>
        <begin position="17"/>
        <end position="936"/>
    </location>
</feature>
<organism evidence="3">
    <name type="scientific">Menopon gallinae</name>
    <name type="common">poultry shaft louse</name>
    <dbReference type="NCBI Taxonomy" id="328185"/>
    <lineage>
        <taxon>Eukaryota</taxon>
        <taxon>Metazoa</taxon>
        <taxon>Ecdysozoa</taxon>
        <taxon>Arthropoda</taxon>
        <taxon>Hexapoda</taxon>
        <taxon>Insecta</taxon>
        <taxon>Pterygota</taxon>
        <taxon>Neoptera</taxon>
        <taxon>Paraneoptera</taxon>
        <taxon>Psocodea</taxon>
        <taxon>Troctomorpha</taxon>
        <taxon>Phthiraptera</taxon>
        <taxon>Amblycera</taxon>
        <taxon>Menoponidae</taxon>
        <taxon>Menopon</taxon>
    </lineage>
</organism>
<feature type="compositionally biased region" description="Basic and acidic residues" evidence="1">
    <location>
        <begin position="141"/>
        <end position="153"/>
    </location>
</feature>
<dbReference type="EMBL" id="JARGDH010000005">
    <property type="protein sequence ID" value="KAL0267320.1"/>
    <property type="molecule type" value="Genomic_DNA"/>
</dbReference>
<comment type="caution">
    <text evidence="3">The sequence shown here is derived from an EMBL/GenBank/DDBJ whole genome shotgun (WGS) entry which is preliminary data.</text>
</comment>
<feature type="compositionally biased region" description="Basic and acidic residues" evidence="1">
    <location>
        <begin position="166"/>
        <end position="183"/>
    </location>
</feature>
<reference evidence="3" key="1">
    <citation type="journal article" date="2024" name="Gigascience">
        <title>Chromosome-level genome of the poultry shaft louse Menopon gallinae provides insight into the host-switching and adaptive evolution of parasitic lice.</title>
        <authorList>
            <person name="Xu Y."/>
            <person name="Ma L."/>
            <person name="Liu S."/>
            <person name="Liang Y."/>
            <person name="Liu Q."/>
            <person name="He Z."/>
            <person name="Tian L."/>
            <person name="Duan Y."/>
            <person name="Cai W."/>
            <person name="Li H."/>
            <person name="Song F."/>
        </authorList>
    </citation>
    <scope>NUCLEOTIDE SEQUENCE</scope>
    <source>
        <strain evidence="3">Cailab_2023a</strain>
    </source>
</reference>
<gene>
    <name evidence="3" type="ORF">PYX00_009621</name>
</gene>
<dbReference type="PANTHER" id="PTHR46155:SF1">
    <property type="entry name" value="BIFUNCTIONAL INHIBITOR_LIPID-TRANSFER PROTEIN_SEED STORAGE 2S ALBUMIN SUPERFAMILY PROTEIN"/>
    <property type="match status" value="1"/>
</dbReference>
<dbReference type="PANTHER" id="PTHR46155">
    <property type="entry name" value="BIFUNCTIONAL INHIBITOR/LIPID-TRANSFER PROTEIN/SEED STORAGE 2S ALBUMIN SUPERFAMILY PROTEIN"/>
    <property type="match status" value="1"/>
</dbReference>
<sequence>MKTILVLCLLCASAIAYPASSQEDSNESEFINPITRKGVPSVVEVDVGDSDEDSFFFPSFFRPIFFNPFPSFKFGGFPSLFSTSAFGGFKNLFSGVPGDANVTNSTSTVKIVDGHKVTVNATVYEKNGAVFKSEVIEITRLDEPKEEGEEKSTEGPVKTDSNDEETPIKKNESPEETSVKDESLDNEILREEFKDPNGGQGVIEIDLSKDIRVNELAENAQRSGILPVPEDVEVFVPAVTKDPPSAADVPEAAKYTDDSEIANYIIASNEPNYLPVSQDMGNYIFAPKVKNYIYAPGVTNYLDRSGKAMKFVHAPGVLGKNFGLVKKLVKTVDPSGFVEGTLNTVGTAVGNLNDPATVDTALGNAENVVDTDDITELNGTAPGTIENVADTDDTAELEYKALKKAENLEALNAPPLVDAAIRTVEKVVDAAHVPEIVDIIETVDDVANKAHVPELVNAALGKLQNEVDATGVPGLVDNTLGAFEKFYTAAHLHGIVGKVLGSVLSSVDLPGLVAKSVESTGKVAKPAETPEPEEDTVAHDENIQGAADVPVFVNITLAPADNEVNSVGNGRPQDAANEVDILKIGKTSIDVTKMVHSAEAPNELIKSSHGSHHHAASHENFSKYFDDPQLSINWVAPYMYNNGNENIHSVEQQLAPSFQFPKPTNWEHAPQKNMDILNGLTDDYSTNEIDFNDPFADQFNTPFQEQFNPSIDVPFNPPIDPFNPPVGVPFNPPTVAPFNPPIPIDAPFIPPIDVPFNPTVDVPFNPPIDAPCNSPIEVPFNPPIDAHFNPPIDAPCNSPIDVPFNPPINDHFNTPIDAHFNPPIDVPFNPPIDDHFNPSITAPFNPPIDDHFEPPVDDHFNPSINAPFNPPIDDHFEPSIDDHFNPSINAPFNPPIDDHFEPPIDGQFNPSIDGQFNGPFFNAPEDNSHGIFDRIE</sequence>
<evidence type="ECO:0000256" key="2">
    <source>
        <dbReference type="SAM" id="SignalP"/>
    </source>
</evidence>
<keyword evidence="2" id="KW-0732">Signal</keyword>
<evidence type="ECO:0000313" key="3">
    <source>
        <dbReference type="EMBL" id="KAL0267320.1"/>
    </source>
</evidence>
<evidence type="ECO:0000256" key="1">
    <source>
        <dbReference type="SAM" id="MobiDB-lite"/>
    </source>
</evidence>
<feature type="region of interest" description="Disordered" evidence="1">
    <location>
        <begin position="141"/>
        <end position="183"/>
    </location>
</feature>
<dbReference type="AlphaFoldDB" id="A0AAW2HC17"/>
<proteinExistence type="predicted"/>